<dbReference type="Proteomes" id="UP000035963">
    <property type="component" value="Unassembled WGS sequence"/>
</dbReference>
<dbReference type="RefSeq" id="WP_047848970.1">
    <property type="nucleotide sequence ID" value="NZ_AEJF01000140.1"/>
</dbReference>
<dbReference type="EMBL" id="AEJF01000140">
    <property type="protein sequence ID" value="KLU23939.1"/>
    <property type="molecule type" value="Genomic_DNA"/>
</dbReference>
<sequence>MEPTLSIALRAHVVLLSASVVVLTAVCLCIVLLLHVPLGHSGTFELRAAVFGMAVLAMLYVRHKASHAFRAALQDRQISLSDVNANGVSIADGCPHAWLVQMYAELCPAAARRQIMSREHAPRL</sequence>
<evidence type="ECO:0000313" key="3">
    <source>
        <dbReference type="Proteomes" id="UP000035963"/>
    </source>
</evidence>
<evidence type="ECO:0000256" key="1">
    <source>
        <dbReference type="SAM" id="Phobius"/>
    </source>
</evidence>
<dbReference type="PATRIC" id="fig|908627.4.peg.5073"/>
<dbReference type="OrthoDB" id="9133979at2"/>
<keyword evidence="3" id="KW-1185">Reference proteome</keyword>
<keyword evidence="1" id="KW-0472">Membrane</keyword>
<dbReference type="AlphaFoldDB" id="A0A0J1CTK6"/>
<organism evidence="2 3">
    <name type="scientific">Caballeronia mineralivorans PML1(12)</name>
    <dbReference type="NCBI Taxonomy" id="908627"/>
    <lineage>
        <taxon>Bacteria</taxon>
        <taxon>Pseudomonadati</taxon>
        <taxon>Pseudomonadota</taxon>
        <taxon>Betaproteobacteria</taxon>
        <taxon>Burkholderiales</taxon>
        <taxon>Burkholderiaceae</taxon>
        <taxon>Caballeronia</taxon>
    </lineage>
</organism>
<name>A0A0J1CTK6_9BURK</name>
<evidence type="ECO:0000313" key="2">
    <source>
        <dbReference type="EMBL" id="KLU23939.1"/>
    </source>
</evidence>
<protein>
    <submittedName>
        <fullName evidence="2">Uncharacterized protein</fullName>
    </submittedName>
</protein>
<keyword evidence="1" id="KW-1133">Transmembrane helix</keyword>
<accession>A0A0J1CTK6</accession>
<keyword evidence="1" id="KW-0812">Transmembrane</keyword>
<feature type="transmembrane region" description="Helical" evidence="1">
    <location>
        <begin position="44"/>
        <end position="61"/>
    </location>
</feature>
<proteinExistence type="predicted"/>
<comment type="caution">
    <text evidence="2">The sequence shown here is derived from an EMBL/GenBank/DDBJ whole genome shotgun (WGS) entry which is preliminary data.</text>
</comment>
<feature type="transmembrane region" description="Helical" evidence="1">
    <location>
        <begin position="12"/>
        <end position="38"/>
    </location>
</feature>
<reference evidence="2 3" key="1">
    <citation type="journal article" date="2015" name="Genome Announc.">
        <title>Draft Genome Sequence of Burkholderia sp. Strain PML1(12), an Ectomycorrhizosphere-Inhabiting Bacterium with Effective Mineral-Weathering Ability.</title>
        <authorList>
            <person name="Uroz S."/>
            <person name="Oger P."/>
        </authorList>
    </citation>
    <scope>NUCLEOTIDE SEQUENCE [LARGE SCALE GENOMIC DNA]</scope>
    <source>
        <strain evidence="3">PML1(12)</strain>
    </source>
</reference>
<gene>
    <name evidence="2" type="ORF">EOS_22740</name>
</gene>